<protein>
    <submittedName>
        <fullName evidence="4">Repeat protein</fullName>
    </submittedName>
</protein>
<comment type="caution">
    <text evidence="4">The sequence shown here is derived from an EMBL/GenBank/DDBJ whole genome shotgun (WGS) entry which is preliminary data.</text>
</comment>
<evidence type="ECO:0000256" key="2">
    <source>
        <dbReference type="ARBA" id="ARBA00022803"/>
    </source>
</evidence>
<evidence type="ECO:0000256" key="1">
    <source>
        <dbReference type="ARBA" id="ARBA00022737"/>
    </source>
</evidence>
<feature type="region of interest" description="Disordered" evidence="3">
    <location>
        <begin position="1"/>
        <end position="48"/>
    </location>
</feature>
<feature type="region of interest" description="Disordered" evidence="3">
    <location>
        <begin position="246"/>
        <end position="281"/>
    </location>
</feature>
<dbReference type="EMBL" id="CAICTM010000481">
    <property type="protein sequence ID" value="CAB9511389.1"/>
    <property type="molecule type" value="Genomic_DNA"/>
</dbReference>
<accession>A0A9N8DZQ8</accession>
<dbReference type="OrthoDB" id="539810at2759"/>
<evidence type="ECO:0000256" key="3">
    <source>
        <dbReference type="SAM" id="MobiDB-lite"/>
    </source>
</evidence>
<evidence type="ECO:0000313" key="4">
    <source>
        <dbReference type="EMBL" id="CAB9511389.1"/>
    </source>
</evidence>
<keyword evidence="5" id="KW-1185">Reference proteome</keyword>
<dbReference type="InterPro" id="IPR019734">
    <property type="entry name" value="TPR_rpt"/>
</dbReference>
<dbReference type="Pfam" id="PF13176">
    <property type="entry name" value="TPR_7"/>
    <property type="match status" value="1"/>
</dbReference>
<feature type="region of interest" description="Disordered" evidence="3">
    <location>
        <begin position="101"/>
        <end position="135"/>
    </location>
</feature>
<name>A0A9N8DZQ8_9STRA</name>
<dbReference type="PANTHER" id="PTHR45641:SF19">
    <property type="entry name" value="NEPHROCYSTIN-3"/>
    <property type="match status" value="1"/>
</dbReference>
<dbReference type="SMART" id="SM00028">
    <property type="entry name" value="TPR"/>
    <property type="match status" value="3"/>
</dbReference>
<dbReference type="InterPro" id="IPR011990">
    <property type="entry name" value="TPR-like_helical_dom_sf"/>
</dbReference>
<keyword evidence="2" id="KW-0802">TPR repeat</keyword>
<dbReference type="Gene3D" id="1.25.40.10">
    <property type="entry name" value="Tetratricopeptide repeat domain"/>
    <property type="match status" value="2"/>
</dbReference>
<dbReference type="Pfam" id="PF13424">
    <property type="entry name" value="TPR_12"/>
    <property type="match status" value="1"/>
</dbReference>
<reference evidence="4" key="1">
    <citation type="submission" date="2020-06" db="EMBL/GenBank/DDBJ databases">
        <authorList>
            <consortium name="Plant Systems Biology data submission"/>
        </authorList>
    </citation>
    <scope>NUCLEOTIDE SEQUENCE</scope>
    <source>
        <strain evidence="4">D6</strain>
    </source>
</reference>
<gene>
    <name evidence="4" type="ORF">SEMRO_482_G151890.1</name>
</gene>
<dbReference type="Proteomes" id="UP001153069">
    <property type="component" value="Unassembled WGS sequence"/>
</dbReference>
<sequence length="413" mass="45841">METEALSSPNESAVLAPENNSQQLLQHHSPPAAGQQQPNNSEDLLDTRSNTLSPMIPVASELTAAGGTYHHRDTTAEPSSMTTVLMNPMLFKPNNNGAVDMDYEVSSSSDNATARPYPPLDTSSQTETREAAAPSQQNLCEEIREHAMDEMRALNYSAAEELFRYLLHLEHEQQADDEQIIATLANIAKCCECTGRLEEAMSCYKDALLVKENKNLRNESQSMQLLMASILYEIGMIHCQFLMEASTGDGSDSSSDDDDDDDANDEGTDEQASQQRRKGKERLSFTKAMKAFTMSLKLRTQCLGPEHQTVSNAQFNIANLLTDAGMPEEAIDYHHKALVTRRKVMGPQHPAVASSLRHLAMAYNALGHLQQAENVLNEALEIVKRIPFDGTLQQVMIELSNVRRKLTYHLGFR</sequence>
<dbReference type="PANTHER" id="PTHR45641">
    <property type="entry name" value="TETRATRICOPEPTIDE REPEAT PROTEIN (AFU_ORTHOLOGUE AFUA_6G03870)"/>
    <property type="match status" value="1"/>
</dbReference>
<feature type="compositionally biased region" description="Polar residues" evidence="3">
    <location>
        <begin position="34"/>
        <end position="48"/>
    </location>
</feature>
<dbReference type="AlphaFoldDB" id="A0A9N8DZQ8"/>
<evidence type="ECO:0000313" key="5">
    <source>
        <dbReference type="Proteomes" id="UP001153069"/>
    </source>
</evidence>
<organism evidence="4 5">
    <name type="scientific">Seminavis robusta</name>
    <dbReference type="NCBI Taxonomy" id="568900"/>
    <lineage>
        <taxon>Eukaryota</taxon>
        <taxon>Sar</taxon>
        <taxon>Stramenopiles</taxon>
        <taxon>Ochrophyta</taxon>
        <taxon>Bacillariophyta</taxon>
        <taxon>Bacillariophyceae</taxon>
        <taxon>Bacillariophycidae</taxon>
        <taxon>Naviculales</taxon>
        <taxon>Naviculaceae</taxon>
        <taxon>Seminavis</taxon>
    </lineage>
</organism>
<feature type="compositionally biased region" description="Polar residues" evidence="3">
    <location>
        <begin position="1"/>
        <end position="11"/>
    </location>
</feature>
<proteinExistence type="predicted"/>
<dbReference type="SUPFAM" id="SSF48452">
    <property type="entry name" value="TPR-like"/>
    <property type="match status" value="2"/>
</dbReference>
<keyword evidence="1" id="KW-0677">Repeat</keyword>
<feature type="compositionally biased region" description="Acidic residues" evidence="3">
    <location>
        <begin position="254"/>
        <end position="269"/>
    </location>
</feature>